<dbReference type="EMBL" id="BSUM01000004">
    <property type="protein sequence ID" value="GMA33742.1"/>
    <property type="molecule type" value="Genomic_DNA"/>
</dbReference>
<dbReference type="RefSeq" id="WP_284252952.1">
    <property type="nucleotide sequence ID" value="NZ_BSUM01000003.1"/>
</dbReference>
<accession>A0AA37XIG9</accession>
<gene>
    <name evidence="1" type="ORF">GCM10025875_36650</name>
    <name evidence="2" type="ORF">GCM10025875_37340</name>
</gene>
<protein>
    <submittedName>
        <fullName evidence="2">Uncharacterized protein</fullName>
    </submittedName>
</protein>
<dbReference type="AlphaFoldDB" id="A0AA37XIG9"/>
<dbReference type="Proteomes" id="UP001157161">
    <property type="component" value="Unassembled WGS sequence"/>
</dbReference>
<sequence>MQEVHTAVALPYDTTLDVEAPTLVHTEACIDTGALRELLGQQG</sequence>
<dbReference type="EMBL" id="BSUM01000003">
    <property type="protein sequence ID" value="GMA33673.1"/>
    <property type="molecule type" value="Genomic_DNA"/>
</dbReference>
<name>A0AA37XIG9_9MICO</name>
<comment type="caution">
    <text evidence="2">The sequence shown here is derived from an EMBL/GenBank/DDBJ whole genome shotgun (WGS) entry which is preliminary data.</text>
</comment>
<keyword evidence="3" id="KW-1185">Reference proteome</keyword>
<reference evidence="2" key="2">
    <citation type="submission" date="2023-02" db="EMBL/GenBank/DDBJ databases">
        <authorList>
            <person name="Sun Q."/>
            <person name="Mori K."/>
        </authorList>
    </citation>
    <scope>NUCLEOTIDE SEQUENCE</scope>
    <source>
        <strain evidence="2">NBRC 112290</strain>
    </source>
</reference>
<reference evidence="2" key="1">
    <citation type="journal article" date="2014" name="Int. J. Syst. Evol. Microbiol.">
        <title>Complete genome sequence of Corynebacterium casei LMG S-19264T (=DSM 44701T), isolated from a smear-ripened cheese.</title>
        <authorList>
            <consortium name="US DOE Joint Genome Institute (JGI-PGF)"/>
            <person name="Walter F."/>
            <person name="Albersmeier A."/>
            <person name="Kalinowski J."/>
            <person name="Ruckert C."/>
        </authorList>
    </citation>
    <scope>NUCLEOTIDE SEQUENCE</scope>
    <source>
        <strain evidence="2">NBRC 112290</strain>
    </source>
</reference>
<evidence type="ECO:0000313" key="3">
    <source>
        <dbReference type="Proteomes" id="UP001157161"/>
    </source>
</evidence>
<proteinExistence type="predicted"/>
<evidence type="ECO:0000313" key="1">
    <source>
        <dbReference type="EMBL" id="GMA33673.1"/>
    </source>
</evidence>
<evidence type="ECO:0000313" key="2">
    <source>
        <dbReference type="EMBL" id="GMA33742.1"/>
    </source>
</evidence>
<organism evidence="2 3">
    <name type="scientific">Litorihabitans aurantiacus</name>
    <dbReference type="NCBI Taxonomy" id="1930061"/>
    <lineage>
        <taxon>Bacteria</taxon>
        <taxon>Bacillati</taxon>
        <taxon>Actinomycetota</taxon>
        <taxon>Actinomycetes</taxon>
        <taxon>Micrococcales</taxon>
        <taxon>Beutenbergiaceae</taxon>
        <taxon>Litorihabitans</taxon>
    </lineage>
</organism>